<reference evidence="4 5" key="1">
    <citation type="submission" date="2005-07" db="EMBL/GenBank/DDBJ databases">
        <authorList>
            <person name="Mural R.J."/>
            <person name="Li P.W."/>
            <person name="Adams M.D."/>
            <person name="Amanatides P.G."/>
            <person name="Baden-Tillson H."/>
            <person name="Barnstead M."/>
            <person name="Chin S.H."/>
            <person name="Dew I."/>
            <person name="Evans C.A."/>
            <person name="Ferriera S."/>
            <person name="Flanigan M."/>
            <person name="Fosler C."/>
            <person name="Glodek A."/>
            <person name="Gu Z."/>
            <person name="Holt R.A."/>
            <person name="Jennings D."/>
            <person name="Kraft C.L."/>
            <person name="Lu F."/>
            <person name="Nguyen T."/>
            <person name="Nusskern D.R."/>
            <person name="Pfannkoch C.M."/>
            <person name="Sitter C."/>
            <person name="Sutton G.G."/>
            <person name="Venter J.C."/>
            <person name="Wang Z."/>
            <person name="Woodage T."/>
            <person name="Zheng X.H."/>
            <person name="Zhong F."/>
        </authorList>
    </citation>
    <scope>NUCLEOTIDE SEQUENCE [LARGE SCALE GENOMIC DNA]</scope>
    <source>
        <strain>BN</strain>
        <strain evidence="5">Sprague-Dawley</strain>
    </source>
</reference>
<accession>A6HGI9</accession>
<dbReference type="Gene3D" id="3.30.420.40">
    <property type="match status" value="1"/>
</dbReference>
<dbReference type="Proteomes" id="UP000234681">
    <property type="component" value="Chromosome 10"/>
</dbReference>
<keyword evidence="2" id="KW-0808">Transferase</keyword>
<dbReference type="AlphaFoldDB" id="A6HGI9"/>
<dbReference type="InterPro" id="IPR043129">
    <property type="entry name" value="ATPase_NBD"/>
</dbReference>
<dbReference type="EMBL" id="CH473948">
    <property type="protein sequence ID" value="EDM05144.1"/>
    <property type="molecule type" value="Genomic_DNA"/>
</dbReference>
<proteinExistence type="inferred from homology"/>
<dbReference type="PANTHER" id="PTHR10196:SF67">
    <property type="entry name" value="SEDOHEPTULOKINASE"/>
    <property type="match status" value="1"/>
</dbReference>
<dbReference type="GO" id="GO:0016301">
    <property type="term" value="F:kinase activity"/>
    <property type="evidence" value="ECO:0007669"/>
    <property type="project" value="UniProtKB-KW"/>
</dbReference>
<name>A6HGI9_RAT</name>
<evidence type="ECO:0000313" key="5">
    <source>
        <dbReference type="Proteomes" id="UP000234681"/>
    </source>
</evidence>
<evidence type="ECO:0000313" key="4">
    <source>
        <dbReference type="EMBL" id="EDM05144.1"/>
    </source>
</evidence>
<keyword evidence="3 4" id="KW-0418">Kinase</keyword>
<organism evidence="4 5">
    <name type="scientific">Rattus norvegicus</name>
    <name type="common">Rat</name>
    <dbReference type="NCBI Taxonomy" id="10116"/>
    <lineage>
        <taxon>Eukaryota</taxon>
        <taxon>Metazoa</taxon>
        <taxon>Chordata</taxon>
        <taxon>Craniata</taxon>
        <taxon>Vertebrata</taxon>
        <taxon>Euteleostomi</taxon>
        <taxon>Mammalia</taxon>
        <taxon>Eutheria</taxon>
        <taxon>Euarchontoglires</taxon>
        <taxon>Glires</taxon>
        <taxon>Rodentia</taxon>
        <taxon>Myomorpha</taxon>
        <taxon>Muroidea</taxon>
        <taxon>Muridae</taxon>
        <taxon>Murinae</taxon>
        <taxon>Rattus</taxon>
    </lineage>
</organism>
<gene>
    <name evidence="4" type="primary">Carkl</name>
    <name evidence="4" type="ORF">rCG_35522</name>
</gene>
<comment type="similarity">
    <text evidence="1">Belongs to the FGGY kinase family.</text>
</comment>
<evidence type="ECO:0000256" key="1">
    <source>
        <dbReference type="ARBA" id="ARBA00009156"/>
    </source>
</evidence>
<feature type="non-terminal residue" evidence="4">
    <location>
        <position position="120"/>
    </location>
</feature>
<sequence length="120" mass="13422">MLCGLPRPLMSDQNAASWGYFNTQSQSWNSDILQMAGFPTHLLPDIAEPGSLAGRTSHTWFEIPAGTEYPRLGGTCDFWGETMLSLCKSHFIRNIIVVTPLMNLPPTAGYLNKFHFFSRV</sequence>
<dbReference type="SUPFAM" id="SSF53067">
    <property type="entry name" value="Actin-like ATPase domain"/>
    <property type="match status" value="1"/>
</dbReference>
<protein>
    <submittedName>
        <fullName evidence="4">Carbohydrate kinase-like, isoform CRA_c</fullName>
    </submittedName>
</protein>
<dbReference type="PANTHER" id="PTHR10196">
    <property type="entry name" value="SUGAR KINASE"/>
    <property type="match status" value="1"/>
</dbReference>
<evidence type="ECO:0000256" key="2">
    <source>
        <dbReference type="ARBA" id="ARBA00022679"/>
    </source>
</evidence>
<evidence type="ECO:0000256" key="3">
    <source>
        <dbReference type="ARBA" id="ARBA00022777"/>
    </source>
</evidence>